<dbReference type="RefSeq" id="WP_196815992.1">
    <property type="nucleotide sequence ID" value="NZ_CP012850.1"/>
</dbReference>
<dbReference type="OrthoDB" id="1018at2157"/>
<dbReference type="GO" id="GO:0032259">
    <property type="term" value="P:methylation"/>
    <property type="evidence" value="ECO:0007669"/>
    <property type="project" value="UniProtKB-KW"/>
</dbReference>
<dbReference type="Proteomes" id="UP000058925">
    <property type="component" value="Chromosome"/>
</dbReference>
<dbReference type="CDD" id="cd02440">
    <property type="entry name" value="AdoMet_MTases"/>
    <property type="match status" value="1"/>
</dbReference>
<name>A0A654M1E9_9ARCH</name>
<dbReference type="GO" id="GO:0008757">
    <property type="term" value="F:S-adenosylmethionine-dependent methyltransferase activity"/>
    <property type="evidence" value="ECO:0007669"/>
    <property type="project" value="InterPro"/>
</dbReference>
<dbReference type="GeneID" id="60422526"/>
<keyword evidence="2" id="KW-0489">Methyltransferase</keyword>
<dbReference type="AlphaFoldDB" id="A0A654M1E9"/>
<evidence type="ECO:0000313" key="3">
    <source>
        <dbReference type="Proteomes" id="UP000058925"/>
    </source>
</evidence>
<dbReference type="KEGG" id="taa:NMY3_02589"/>
<evidence type="ECO:0000313" key="2">
    <source>
        <dbReference type="EMBL" id="ALI36780.1"/>
    </source>
</evidence>
<dbReference type="InterPro" id="IPR029063">
    <property type="entry name" value="SAM-dependent_MTases_sf"/>
</dbReference>
<keyword evidence="3" id="KW-1185">Reference proteome</keyword>
<accession>A0A654M1E9</accession>
<evidence type="ECO:0000259" key="1">
    <source>
        <dbReference type="Pfam" id="PF08241"/>
    </source>
</evidence>
<keyword evidence="2" id="KW-0808">Transferase</keyword>
<sequence>MRQNLWDNKGIALNRQIRRSQVVKKSLDRNSTMLLDIGCAEGFTTNFIKNIAETVIGLELNFEYLKIAIKKVTTVHFLNASIEFLPFREKTFDAVTILEVLEHLPTQLQVDGLREASRVLQSTGTLIISVPYKEQRTFTTCIHCNKDTPLYGHLHSLDEDMIGSILPNRLFEPVKKYYLPHLEMISCLNIFRFLPLSAWLKINNILGKFNVMRGYWIVLKYIKI</sequence>
<dbReference type="SUPFAM" id="SSF53335">
    <property type="entry name" value="S-adenosyl-L-methionine-dependent methyltransferases"/>
    <property type="match status" value="1"/>
</dbReference>
<dbReference type="EC" id="2.1.1.-" evidence="2"/>
<dbReference type="InterPro" id="IPR013216">
    <property type="entry name" value="Methyltransf_11"/>
</dbReference>
<feature type="domain" description="Methyltransferase type 11" evidence="1">
    <location>
        <begin position="35"/>
        <end position="128"/>
    </location>
</feature>
<protein>
    <submittedName>
        <fullName evidence="2">Putative S-adenosylmethionine-dependent methyltransferase</fullName>
        <ecNumber evidence="2">2.1.1.-</ecNumber>
    </submittedName>
</protein>
<reference evidence="3" key="1">
    <citation type="submission" date="2015-10" db="EMBL/GenBank/DDBJ databases">
        <title>Niche specialization of a soil ammonia-oxidizing archaeon, Candidatus Nitrosocosmicus oleophilus.</title>
        <authorList>
            <person name="Jung M.-Y."/>
            <person name="Rhee S.-K."/>
        </authorList>
    </citation>
    <scope>NUCLEOTIDE SEQUENCE [LARGE SCALE GENOMIC DNA]</scope>
    <source>
        <strain evidence="3">MY3</strain>
    </source>
</reference>
<dbReference type="EMBL" id="CP012850">
    <property type="protein sequence ID" value="ALI36780.1"/>
    <property type="molecule type" value="Genomic_DNA"/>
</dbReference>
<gene>
    <name evidence="2" type="ORF">NMY3_02589</name>
</gene>
<dbReference type="Pfam" id="PF08241">
    <property type="entry name" value="Methyltransf_11"/>
    <property type="match status" value="1"/>
</dbReference>
<dbReference type="Gene3D" id="3.40.50.150">
    <property type="entry name" value="Vaccinia Virus protein VP39"/>
    <property type="match status" value="1"/>
</dbReference>
<proteinExistence type="predicted"/>
<organism evidence="2 3">
    <name type="scientific">Candidatus Nitrosocosmicus oleophilus</name>
    <dbReference type="NCBI Taxonomy" id="1353260"/>
    <lineage>
        <taxon>Archaea</taxon>
        <taxon>Nitrososphaerota</taxon>
        <taxon>Nitrososphaeria</taxon>
        <taxon>Nitrososphaerales</taxon>
        <taxon>Nitrososphaeraceae</taxon>
        <taxon>Candidatus Nitrosocosmicus</taxon>
    </lineage>
</organism>
<dbReference type="PANTHER" id="PTHR43861">
    <property type="entry name" value="TRANS-ACONITATE 2-METHYLTRANSFERASE-RELATED"/>
    <property type="match status" value="1"/>
</dbReference>